<feature type="transmembrane region" description="Helical" evidence="5">
    <location>
        <begin position="27"/>
        <end position="46"/>
    </location>
</feature>
<feature type="transmembrane region" description="Helical" evidence="5">
    <location>
        <begin position="216"/>
        <end position="235"/>
    </location>
</feature>
<evidence type="ECO:0000256" key="4">
    <source>
        <dbReference type="ARBA" id="ARBA00023136"/>
    </source>
</evidence>
<evidence type="ECO:0000313" key="7">
    <source>
        <dbReference type="EMBL" id="OGZ36018.1"/>
    </source>
</evidence>
<sequence>MFNWLLLLIAYIPFQIALNPWPGVDLASGRVFILLLFGVWLITAFFRKQLNVSLNFQAVILLIFLFMSGFSILMSGNYLWGLRKFLFFLSIFPLYFLAAYLADSYEKIKKIIWTLVISAGTAALIGLVQFSAQFVFGLERIYGFWAFNIVPVFSGFNLGALILAYPSWLVNVSGKTIMRAISIFSDPHVFSLCIGLILPLAVVLLYGFLKKNQGKFLIFNFQFLIIFISYFILYISSLLSFSRGAYLALTAAFLVLAWLFWKHLNSKKITLLLLFSLLILIIPKTPISARFYSAFNLAEGSNAGRLEMWQEASYLGLENPWWGLGLGNYSLAIDPSLGYRNPMTAHNLYLDLFSEMGIFALLVWLVLILGTIWGLFNIARSAANIDASHRGTAVGLIGSLVYFSVHSFFETAIYSPIIFAVLMVILGLCSKILSRSESI</sequence>
<feature type="domain" description="O-antigen ligase-related" evidence="6">
    <location>
        <begin position="231"/>
        <end position="365"/>
    </location>
</feature>
<keyword evidence="3 5" id="KW-1133">Transmembrane helix</keyword>
<feature type="transmembrane region" description="Helical" evidence="5">
    <location>
        <begin position="268"/>
        <end position="287"/>
    </location>
</feature>
<dbReference type="Proteomes" id="UP000176974">
    <property type="component" value="Unassembled WGS sequence"/>
</dbReference>
<reference evidence="7 8" key="1">
    <citation type="journal article" date="2016" name="Nat. Commun.">
        <title>Thousands of microbial genomes shed light on interconnected biogeochemical processes in an aquifer system.</title>
        <authorList>
            <person name="Anantharaman K."/>
            <person name="Brown C.T."/>
            <person name="Hug L.A."/>
            <person name="Sharon I."/>
            <person name="Castelle C.J."/>
            <person name="Probst A.J."/>
            <person name="Thomas B.C."/>
            <person name="Singh A."/>
            <person name="Wilkins M.J."/>
            <person name="Karaoz U."/>
            <person name="Brodie E.L."/>
            <person name="Williams K.H."/>
            <person name="Hubbard S.S."/>
            <person name="Banfield J.F."/>
        </authorList>
    </citation>
    <scope>NUCLEOTIDE SEQUENCE [LARGE SCALE GENOMIC DNA]</scope>
</reference>
<keyword evidence="4 5" id="KW-0472">Membrane</keyword>
<feature type="transmembrane region" description="Helical" evidence="5">
    <location>
        <begin position="358"/>
        <end position="379"/>
    </location>
</feature>
<dbReference type="AlphaFoldDB" id="A0A1G2FEJ0"/>
<dbReference type="InterPro" id="IPR007016">
    <property type="entry name" value="O-antigen_ligase-rel_domated"/>
</dbReference>
<dbReference type="PANTHER" id="PTHR37422">
    <property type="entry name" value="TEICHURONIC ACID BIOSYNTHESIS PROTEIN TUAE"/>
    <property type="match status" value="1"/>
</dbReference>
<accession>A0A1G2FEJ0</accession>
<proteinExistence type="predicted"/>
<feature type="transmembrane region" description="Helical" evidence="5">
    <location>
        <begin position="58"/>
        <end position="79"/>
    </location>
</feature>
<feature type="transmembrane region" description="Helical" evidence="5">
    <location>
        <begin position="85"/>
        <end position="102"/>
    </location>
</feature>
<comment type="subcellular location">
    <subcellularLocation>
        <location evidence="1">Membrane</location>
        <topology evidence="1">Multi-pass membrane protein</topology>
    </subcellularLocation>
</comment>
<dbReference type="GO" id="GO:0016020">
    <property type="term" value="C:membrane"/>
    <property type="evidence" value="ECO:0007669"/>
    <property type="project" value="UniProtKB-SubCell"/>
</dbReference>
<keyword evidence="2 5" id="KW-0812">Transmembrane</keyword>
<evidence type="ECO:0000313" key="8">
    <source>
        <dbReference type="Proteomes" id="UP000176974"/>
    </source>
</evidence>
<dbReference type="InterPro" id="IPR051533">
    <property type="entry name" value="WaaL-like"/>
</dbReference>
<feature type="transmembrane region" description="Helical" evidence="5">
    <location>
        <begin position="241"/>
        <end position="261"/>
    </location>
</feature>
<evidence type="ECO:0000256" key="1">
    <source>
        <dbReference type="ARBA" id="ARBA00004141"/>
    </source>
</evidence>
<dbReference type="Pfam" id="PF04932">
    <property type="entry name" value="Wzy_C"/>
    <property type="match status" value="1"/>
</dbReference>
<evidence type="ECO:0000256" key="5">
    <source>
        <dbReference type="SAM" id="Phobius"/>
    </source>
</evidence>
<evidence type="ECO:0000259" key="6">
    <source>
        <dbReference type="Pfam" id="PF04932"/>
    </source>
</evidence>
<comment type="caution">
    <text evidence="7">The sequence shown here is derived from an EMBL/GenBank/DDBJ whole genome shotgun (WGS) entry which is preliminary data.</text>
</comment>
<dbReference type="EMBL" id="MHMY01000002">
    <property type="protein sequence ID" value="OGZ36018.1"/>
    <property type="molecule type" value="Genomic_DNA"/>
</dbReference>
<feature type="transmembrane region" description="Helical" evidence="5">
    <location>
        <begin position="188"/>
        <end position="209"/>
    </location>
</feature>
<gene>
    <name evidence="7" type="ORF">A2815_00130</name>
</gene>
<feature type="transmembrane region" description="Helical" evidence="5">
    <location>
        <begin position="415"/>
        <end position="433"/>
    </location>
</feature>
<feature type="transmembrane region" description="Helical" evidence="5">
    <location>
        <begin position="391"/>
        <end position="409"/>
    </location>
</feature>
<name>A0A1G2FEJ0_9BACT</name>
<dbReference type="PANTHER" id="PTHR37422:SF23">
    <property type="entry name" value="TEICHURONIC ACID BIOSYNTHESIS PROTEIN TUAE"/>
    <property type="match status" value="1"/>
</dbReference>
<protein>
    <recommendedName>
        <fullName evidence="6">O-antigen ligase-related domain-containing protein</fullName>
    </recommendedName>
</protein>
<evidence type="ECO:0000256" key="2">
    <source>
        <dbReference type="ARBA" id="ARBA00022692"/>
    </source>
</evidence>
<organism evidence="7 8">
    <name type="scientific">Candidatus Portnoybacteria bacterium RIFCSPHIGHO2_01_FULL_40_12b</name>
    <dbReference type="NCBI Taxonomy" id="1801994"/>
    <lineage>
        <taxon>Bacteria</taxon>
        <taxon>Candidatus Portnoyibacteriota</taxon>
    </lineage>
</organism>
<feature type="transmembrane region" description="Helical" evidence="5">
    <location>
        <begin position="144"/>
        <end position="168"/>
    </location>
</feature>
<evidence type="ECO:0000256" key="3">
    <source>
        <dbReference type="ARBA" id="ARBA00022989"/>
    </source>
</evidence>